<dbReference type="RefSeq" id="WP_147033202.1">
    <property type="nucleotide sequence ID" value="NZ_CP042436.1"/>
</dbReference>
<feature type="domain" description="ThuA-like" evidence="1">
    <location>
        <begin position="29"/>
        <end position="242"/>
    </location>
</feature>
<dbReference type="InterPro" id="IPR029010">
    <property type="entry name" value="ThuA-like"/>
</dbReference>
<gene>
    <name evidence="2" type="ORF">FRZ54_18140</name>
</gene>
<evidence type="ECO:0000313" key="3">
    <source>
        <dbReference type="Proteomes" id="UP000321479"/>
    </source>
</evidence>
<name>A0A5B8V0T0_9SPHI</name>
<dbReference type="SUPFAM" id="SSF52317">
    <property type="entry name" value="Class I glutamine amidotransferase-like"/>
    <property type="match status" value="1"/>
</dbReference>
<dbReference type="AlphaFoldDB" id="A0A5B8V0T0"/>
<dbReference type="EMBL" id="CP042436">
    <property type="protein sequence ID" value="QEC64413.1"/>
    <property type="molecule type" value="Genomic_DNA"/>
</dbReference>
<dbReference type="PANTHER" id="PTHR40469">
    <property type="entry name" value="SECRETED GLYCOSYL HYDROLASE"/>
    <property type="match status" value="1"/>
</dbReference>
<accession>A0A5B8V0T0</accession>
<sequence>MKIFIYFKATIIVLLISSVCFGIAMAKPKVLIFCKTAGFHHNSIAVGVPAIIKLGAENNFDVDTTTDASKFTQQNLKQYAAVIFLSTTGDVLNDAQQDAFKKYIEGGGGFVGVHSATDTEYDWPWYGELVGAYFKNHPSKQQVATLNVVDRSFIATKDLPTEWKRLDEWYNFKVVPRDKNVHVLITIDEKSYEGGNDGDYHPMAWYHSYDGGRAFYTALGHTDESYSDPLYLKHLLGGIEYAMGKHK</sequence>
<keyword evidence="3" id="KW-1185">Reference proteome</keyword>
<evidence type="ECO:0000259" key="1">
    <source>
        <dbReference type="Pfam" id="PF06283"/>
    </source>
</evidence>
<dbReference type="OrthoDB" id="9816308at2"/>
<dbReference type="Proteomes" id="UP000321479">
    <property type="component" value="Chromosome"/>
</dbReference>
<proteinExistence type="predicted"/>
<protein>
    <submittedName>
        <fullName evidence="2">ThuA domain-containing protein</fullName>
    </submittedName>
</protein>
<dbReference type="KEGG" id="mgin:FRZ54_18140"/>
<organism evidence="2 3">
    <name type="scientific">Mucilaginibacter ginsenosidivorans</name>
    <dbReference type="NCBI Taxonomy" id="398053"/>
    <lineage>
        <taxon>Bacteria</taxon>
        <taxon>Pseudomonadati</taxon>
        <taxon>Bacteroidota</taxon>
        <taxon>Sphingobacteriia</taxon>
        <taxon>Sphingobacteriales</taxon>
        <taxon>Sphingobacteriaceae</taxon>
        <taxon>Mucilaginibacter</taxon>
    </lineage>
</organism>
<dbReference type="InterPro" id="IPR029062">
    <property type="entry name" value="Class_I_gatase-like"/>
</dbReference>
<dbReference type="Pfam" id="PF06283">
    <property type="entry name" value="ThuA"/>
    <property type="match status" value="1"/>
</dbReference>
<dbReference type="Gene3D" id="3.40.50.880">
    <property type="match status" value="1"/>
</dbReference>
<dbReference type="PANTHER" id="PTHR40469:SF2">
    <property type="entry name" value="GALACTOSE-BINDING DOMAIN-LIKE SUPERFAMILY PROTEIN"/>
    <property type="match status" value="1"/>
</dbReference>
<reference evidence="2 3" key="1">
    <citation type="journal article" date="2017" name="Curr. Microbiol.">
        <title>Mucilaginibacter ginsenosidivorans sp. nov., Isolated from Soil of Ginseng Field.</title>
        <authorList>
            <person name="Kim M.M."/>
            <person name="Siddiqi M.Z."/>
            <person name="Im W.T."/>
        </authorList>
    </citation>
    <scope>NUCLEOTIDE SEQUENCE [LARGE SCALE GENOMIC DNA]</scope>
    <source>
        <strain evidence="2 3">Gsoil 3017</strain>
    </source>
</reference>
<evidence type="ECO:0000313" key="2">
    <source>
        <dbReference type="EMBL" id="QEC64413.1"/>
    </source>
</evidence>